<dbReference type="KEGG" id="rva:Rvan_1477"/>
<dbReference type="Pfam" id="PF13362">
    <property type="entry name" value="Toprim_3"/>
    <property type="match status" value="1"/>
</dbReference>
<dbReference type="Gene3D" id="3.40.1360.10">
    <property type="match status" value="1"/>
</dbReference>
<keyword evidence="3" id="KW-1185">Reference proteome</keyword>
<dbReference type="OrthoDB" id="9792687at2"/>
<organism evidence="2 3">
    <name type="scientific">Rhodomicrobium vannielii (strain ATCC 17100 / DSM 162 / LMG 4299 / NCIMB 10020 / ATH 3.1.1)</name>
    <dbReference type="NCBI Taxonomy" id="648757"/>
    <lineage>
        <taxon>Bacteria</taxon>
        <taxon>Pseudomonadati</taxon>
        <taxon>Pseudomonadota</taxon>
        <taxon>Alphaproteobacteria</taxon>
        <taxon>Hyphomicrobiales</taxon>
        <taxon>Hyphomicrobiaceae</taxon>
        <taxon>Rhodomicrobium</taxon>
    </lineage>
</organism>
<reference evidence="3" key="1">
    <citation type="journal article" date="2011" name="J. Bacteriol.">
        <title>Genome sequences of eight morphologically diverse alphaproteobacteria.</title>
        <authorList>
            <consortium name="US DOE Joint Genome Institute"/>
            <person name="Brown P.J."/>
            <person name="Kysela D.T."/>
            <person name="Buechlein A."/>
            <person name="Hemmerich C."/>
            <person name="Brun Y.V."/>
        </authorList>
    </citation>
    <scope>NUCLEOTIDE SEQUENCE [LARGE SCALE GENOMIC DNA]</scope>
    <source>
        <strain evidence="3">ATCC 17100 / ATH 3.1.1 / DSM 162 / LMG 4299</strain>
    </source>
</reference>
<dbReference type="RefSeq" id="WP_013419133.1">
    <property type="nucleotide sequence ID" value="NC_014664.1"/>
</dbReference>
<dbReference type="InterPro" id="IPR006171">
    <property type="entry name" value="TOPRIM_dom"/>
</dbReference>
<dbReference type="CDD" id="cd01029">
    <property type="entry name" value="TOPRIM_primases"/>
    <property type="match status" value="1"/>
</dbReference>
<dbReference type="eggNOG" id="COG4643">
    <property type="taxonomic scope" value="Bacteria"/>
</dbReference>
<name>E3I781_RHOVT</name>
<dbReference type="EMBL" id="CP002292">
    <property type="protein sequence ID" value="ADP70732.1"/>
    <property type="molecule type" value="Genomic_DNA"/>
</dbReference>
<dbReference type="AlphaFoldDB" id="E3I781"/>
<dbReference type="STRING" id="648757.Rvan_1477"/>
<dbReference type="Proteomes" id="UP000001399">
    <property type="component" value="Chromosome"/>
</dbReference>
<evidence type="ECO:0000313" key="2">
    <source>
        <dbReference type="EMBL" id="ADP70732.1"/>
    </source>
</evidence>
<protein>
    <recommendedName>
        <fullName evidence="1">Toprim domain-containing protein</fullName>
    </recommendedName>
</protein>
<evidence type="ECO:0000313" key="3">
    <source>
        <dbReference type="Proteomes" id="UP000001399"/>
    </source>
</evidence>
<dbReference type="HOGENOM" id="CLU_335824_0_0_5"/>
<accession>E3I781</accession>
<gene>
    <name evidence="2" type="ordered locus">Rvan_1477</name>
</gene>
<proteinExistence type="predicted"/>
<dbReference type="InterPro" id="IPR034154">
    <property type="entry name" value="TOPRIM_DnaG/twinkle"/>
</dbReference>
<feature type="domain" description="Toprim" evidence="1">
    <location>
        <begin position="228"/>
        <end position="326"/>
    </location>
</feature>
<sequence>MNEADIKEAFLAAMRASGVHMDCASNRGGHPIADGKIQRADSTGKGRRRKYDIWYILHADERPVGEFGDYKHDIRDTWIAGKDLKQLSDAEKAAYQQRFAEIRRERETYQAMLSANAAKAAALLLSGDCSTSVKPKGHPYLAKKGLPAFPGARVLTKDVRYVIDPEIGEQTVSAGTLIVPMFHTSEGNARLVSVQRIFANGDKRFLKGTPKKKAFHPVGLHTAPDAPIYIAEGYATAARIHEATGERAVAAFDAGNMTPVAIALKAKYPTARFIVMADNDRFTKGNPGVRHAREAAEAIVAPLVIPRFSREERAATDFDDLAQLRGLAAVRDAIEAELNPKPRSTPLLPPPSEKPLEFPVAEAVSFDFGGVAGGPVALGYDGEVYYYLTDAGQVIGLTANGHSKLALVGLAPLSWWEANFSGRQGCNWLAAASAMVADCKRRGVFRPDTVVGRGVILDNERVVAHVGDKLLIDGEPAPLEQPDAPWVYVRRAPLKLDGLLPLSNDEGVRFEKMMQRFSWYEPDMGRLLAGWLVIAPICGALPWRPHIWLTGERGSGKSYVMEQIAMRVLGGLSVQAQGGSTEPGIRRLLQCDLLPVLFDECEAKTESDKRRIEQLLGLSRQASSAEGAPIVKAASSGAASYRIRSPFLFASIDKNGTQPADESRTITIALRGVAPSASDSEKIAHAEAFAALDREVQALVTTDFGRRLFLRTVRLAKTIRQNAVAFATAIAKRTGSRRLGDTLGGPLAGWLSLSSDMVVTPELAAKCLEKWTWLGEAIERGQTEADHDAALSHLLQAHLGLDGARKRTVSEMVAAIIERQEVAEVERYAAHLERYGMRVDRKHPVRAAA</sequence>
<evidence type="ECO:0000259" key="1">
    <source>
        <dbReference type="Pfam" id="PF13362"/>
    </source>
</evidence>